<dbReference type="AlphaFoldDB" id="A0A0B5FLI3"/>
<feature type="signal peptide" evidence="2">
    <location>
        <begin position="1"/>
        <end position="18"/>
    </location>
</feature>
<dbReference type="Pfam" id="PF09699">
    <property type="entry name" value="Paired_CXXCH_1"/>
    <property type="match status" value="1"/>
</dbReference>
<feature type="chain" id="PRO_5002115531" description="Doubled CXXCH motif domain-containing protein" evidence="2">
    <location>
        <begin position="19"/>
        <end position="262"/>
    </location>
</feature>
<dbReference type="InterPro" id="IPR036280">
    <property type="entry name" value="Multihaem_cyt_sf"/>
</dbReference>
<keyword evidence="5" id="KW-1185">Reference proteome</keyword>
<dbReference type="GO" id="GO:0016491">
    <property type="term" value="F:oxidoreductase activity"/>
    <property type="evidence" value="ECO:0007669"/>
    <property type="project" value="TreeGrafter"/>
</dbReference>
<name>A0A0B5FLI3_9BACT</name>
<dbReference type="Proteomes" id="UP000035036">
    <property type="component" value="Plasmid pGSUB1"/>
</dbReference>
<dbReference type="SUPFAM" id="SSF48695">
    <property type="entry name" value="Multiheme cytochromes"/>
    <property type="match status" value="1"/>
</dbReference>
<dbReference type="EMBL" id="CP010312">
    <property type="protein sequence ID" value="AJF08298.1"/>
    <property type="molecule type" value="Genomic_DNA"/>
</dbReference>
<protein>
    <recommendedName>
        <fullName evidence="3">Doubled CXXCH motif domain-containing protein</fullName>
    </recommendedName>
</protein>
<evidence type="ECO:0000256" key="2">
    <source>
        <dbReference type="SAM" id="SignalP"/>
    </source>
</evidence>
<geneLocation type="plasmid" evidence="4 5">
    <name>pGSUB1</name>
</geneLocation>
<dbReference type="OrthoDB" id="9783112at2"/>
<dbReference type="PANTHER" id="PTHR35038">
    <property type="entry name" value="DISSIMILATORY SULFITE REDUCTASE SIRA"/>
    <property type="match status" value="1"/>
</dbReference>
<dbReference type="PANTHER" id="PTHR35038:SF6">
    <property type="entry name" value="SURFACE LOCALIZED DECAHEME CYTOCHROME C LIPOPROTEIN"/>
    <property type="match status" value="1"/>
</dbReference>
<dbReference type="RefSeq" id="WP_040202966.1">
    <property type="nucleotide sequence ID" value="NZ_CP010312.1"/>
</dbReference>
<dbReference type="Gene3D" id="1.10.1130.10">
    <property type="entry name" value="Flavocytochrome C3, Chain A"/>
    <property type="match status" value="1"/>
</dbReference>
<reference evidence="4 5" key="1">
    <citation type="journal article" date="2015" name="Genome Announc.">
        <title>Genomes of Geoalkalibacter ferrihydriticus Z-0531T and Geoalkalibacter subterraneus Red1T, Two Haloalkaliphilic Metal-Reducing Deltaproteobacteria.</title>
        <authorList>
            <person name="Badalamenti J.P."/>
            <person name="Krajmalnik-Brown R."/>
            <person name="Torres C.I."/>
            <person name="Bond D.R."/>
        </authorList>
    </citation>
    <scope>NUCLEOTIDE SEQUENCE [LARGE SCALE GENOMIC DNA]</scope>
    <source>
        <strain evidence="4 5">Red1</strain>
        <plasmid evidence="5">Plasmid pGSUB1</plasmid>
    </source>
</reference>
<dbReference type="HOGENOM" id="CLU_1060739_0_0_7"/>
<sequence>MKKVLCLLFLLTASVVWGSPHRENLDCYECHLSVPEEGESATLTLKDNIDRVCLSCHDGVQKRGHALGISLGSVSAPADFPLDTRGRMMCATCHIPCEDNDNNPYLLRGELGAQNFCSHCHDNVLPVNGIHYGMAGKFHRVSTYSGVDEFGRGGVERDGQKLDSDSLACLGCHLDGISAPEAKTRFGEYSTHHSGSHPIGMDYESLALTNLELRDTRSVGSTLYLDLGRVSCLSCHDMYAGKKPFVAVSNKGSGLCFTCHIK</sequence>
<feature type="domain" description="Doubled CXXCH motif" evidence="3">
    <location>
        <begin position="231"/>
        <end position="260"/>
    </location>
</feature>
<proteinExistence type="predicted"/>
<evidence type="ECO:0000259" key="3">
    <source>
        <dbReference type="Pfam" id="PF09699"/>
    </source>
</evidence>
<evidence type="ECO:0000313" key="4">
    <source>
        <dbReference type="EMBL" id="AJF08298.1"/>
    </source>
</evidence>
<dbReference type="InterPro" id="IPR051829">
    <property type="entry name" value="Multiheme_Cytochr_ET"/>
</dbReference>
<evidence type="ECO:0000256" key="1">
    <source>
        <dbReference type="ARBA" id="ARBA00022729"/>
    </source>
</evidence>
<dbReference type="InterPro" id="IPR010177">
    <property type="entry name" value="Paired_CXXCH_1"/>
</dbReference>
<keyword evidence="4" id="KW-0614">Plasmid</keyword>
<keyword evidence="1 2" id="KW-0732">Signal</keyword>
<organism evidence="4 5">
    <name type="scientific">Geoalkalibacter subterraneus</name>
    <dbReference type="NCBI Taxonomy" id="483547"/>
    <lineage>
        <taxon>Bacteria</taxon>
        <taxon>Pseudomonadati</taxon>
        <taxon>Thermodesulfobacteriota</taxon>
        <taxon>Desulfuromonadia</taxon>
        <taxon>Desulfuromonadales</taxon>
        <taxon>Geoalkalibacteraceae</taxon>
        <taxon>Geoalkalibacter</taxon>
    </lineage>
</organism>
<accession>A0A0B5FLI3</accession>
<evidence type="ECO:0000313" key="5">
    <source>
        <dbReference type="Proteomes" id="UP000035036"/>
    </source>
</evidence>
<gene>
    <name evidence="4" type="ORF">GSUB_17635</name>
</gene>
<dbReference type="KEGG" id="gsb:GSUB_17635"/>